<proteinExistence type="predicted"/>
<reference evidence="2 3" key="1">
    <citation type="submission" date="2015-09" db="EMBL/GenBank/DDBJ databases">
        <authorList>
            <person name="Jackson K.R."/>
            <person name="Lunt B.L."/>
            <person name="Fisher J.N.B."/>
            <person name="Gardner A.V."/>
            <person name="Bailey M.E."/>
            <person name="Deus L.M."/>
            <person name="Earl A.S."/>
            <person name="Gibby P.D."/>
            <person name="Hartmann K.A."/>
            <person name="Liu J.E."/>
            <person name="Manci A.M."/>
            <person name="Nielsen D.A."/>
            <person name="Solomon M.B."/>
            <person name="Breakwell D.P."/>
            <person name="Burnett S.H."/>
            <person name="Grose J.H."/>
        </authorList>
    </citation>
    <scope>NUCLEOTIDE SEQUENCE [LARGE SCALE GENOMIC DNA]</scope>
    <source>
        <strain evidence="2 3">16</strain>
    </source>
</reference>
<evidence type="ECO:0000313" key="3">
    <source>
        <dbReference type="Proteomes" id="UP000048984"/>
    </source>
</evidence>
<dbReference type="InterPro" id="IPR016181">
    <property type="entry name" value="Acyl_CoA_acyltransferase"/>
</dbReference>
<organism evidence="2 3">
    <name type="scientific">Prosthecodimorpha hirschii</name>
    <dbReference type="NCBI Taxonomy" id="665126"/>
    <lineage>
        <taxon>Bacteria</taxon>
        <taxon>Pseudomonadati</taxon>
        <taxon>Pseudomonadota</taxon>
        <taxon>Alphaproteobacteria</taxon>
        <taxon>Hyphomicrobiales</taxon>
        <taxon>Ancalomicrobiaceae</taxon>
        <taxon>Prosthecodimorpha</taxon>
    </lineage>
</organism>
<dbReference type="SUPFAM" id="SSF55729">
    <property type="entry name" value="Acyl-CoA N-acyltransferases (Nat)"/>
    <property type="match status" value="1"/>
</dbReference>
<comment type="caution">
    <text evidence="2">The sequence shown here is derived from an EMBL/GenBank/DDBJ whole genome shotgun (WGS) entry which is preliminary data.</text>
</comment>
<name>A0A0P6VZM2_9HYPH</name>
<accession>A0A0P6VZM2</accession>
<protein>
    <recommendedName>
        <fullName evidence="1">N-acetyltransferase domain-containing protein</fullName>
    </recommendedName>
</protein>
<keyword evidence="3" id="KW-1185">Reference proteome</keyword>
<reference evidence="2 3" key="2">
    <citation type="submission" date="2015-10" db="EMBL/GenBank/DDBJ databases">
        <title>Draft Genome Sequence of Prosthecomicrobium hirschii ATCC 27832.</title>
        <authorList>
            <person name="Daniel J."/>
            <person name="Givan S.A."/>
            <person name="Brun Y.V."/>
            <person name="Brown P.J."/>
        </authorList>
    </citation>
    <scope>NUCLEOTIDE SEQUENCE [LARGE SCALE GENOMIC DNA]</scope>
    <source>
        <strain evidence="2 3">16</strain>
    </source>
</reference>
<evidence type="ECO:0000313" key="2">
    <source>
        <dbReference type="EMBL" id="KPL52188.1"/>
    </source>
</evidence>
<dbReference type="Proteomes" id="UP000048984">
    <property type="component" value="Unassembled WGS sequence"/>
</dbReference>
<dbReference type="CDD" id="cd04301">
    <property type="entry name" value="NAT_SF"/>
    <property type="match status" value="1"/>
</dbReference>
<dbReference type="Gene3D" id="3.40.630.30">
    <property type="match status" value="1"/>
</dbReference>
<dbReference type="EMBL" id="LJYW01000001">
    <property type="protein sequence ID" value="KPL52188.1"/>
    <property type="molecule type" value="Genomic_DNA"/>
</dbReference>
<dbReference type="STRING" id="665126.ABB55_08050"/>
<dbReference type="AlphaFoldDB" id="A0A0P6VZM2"/>
<evidence type="ECO:0000259" key="1">
    <source>
        <dbReference type="PROSITE" id="PS51186"/>
    </source>
</evidence>
<dbReference type="InterPro" id="IPR000182">
    <property type="entry name" value="GNAT_dom"/>
</dbReference>
<dbReference type="Pfam" id="PF00583">
    <property type="entry name" value="Acetyltransf_1"/>
    <property type="match status" value="1"/>
</dbReference>
<dbReference type="PROSITE" id="PS51186">
    <property type="entry name" value="GNAT"/>
    <property type="match status" value="1"/>
</dbReference>
<gene>
    <name evidence="2" type="ORF">ABB55_08050</name>
</gene>
<dbReference type="GO" id="GO:0016747">
    <property type="term" value="F:acyltransferase activity, transferring groups other than amino-acyl groups"/>
    <property type="evidence" value="ECO:0007669"/>
    <property type="project" value="InterPro"/>
</dbReference>
<feature type="domain" description="N-acetyltransferase" evidence="1">
    <location>
        <begin position="15"/>
        <end position="161"/>
    </location>
</feature>
<sequence>MAAGRAGCGPVVTPAAIRPFAKADLEPSYGVWRRAWAAAVPSLDMDALEPGWRRQLPAEYLPARIVLAAECDRALAGFAIFDPARSWLDQLVVDPARHRAGIGRALMAAIRDLEAGPIEFRVMQANAGAIAFYERLGCVRLRPDASPTTGWPSWRYVWPAGRG</sequence>